<reference evidence="1" key="1">
    <citation type="submission" date="2021-02" db="EMBL/GenBank/DDBJ databases">
        <authorList>
            <person name="Nowell W R."/>
        </authorList>
    </citation>
    <scope>NUCLEOTIDE SEQUENCE</scope>
</reference>
<dbReference type="Proteomes" id="UP000663856">
    <property type="component" value="Unassembled WGS sequence"/>
</dbReference>
<sequence>MCTSTILSNYTDVGTASGIHS</sequence>
<dbReference type="AlphaFoldDB" id="A0A816S277"/>
<evidence type="ECO:0000313" key="1">
    <source>
        <dbReference type="EMBL" id="CAF2076732.1"/>
    </source>
</evidence>
<evidence type="ECO:0000313" key="2">
    <source>
        <dbReference type="Proteomes" id="UP000663856"/>
    </source>
</evidence>
<comment type="caution">
    <text evidence="1">The sequence shown here is derived from an EMBL/GenBank/DDBJ whole genome shotgun (WGS) entry which is preliminary data.</text>
</comment>
<proteinExistence type="predicted"/>
<feature type="non-terminal residue" evidence="1">
    <location>
        <position position="21"/>
    </location>
</feature>
<organism evidence="1 2">
    <name type="scientific">Rotaria magnacalcarata</name>
    <dbReference type="NCBI Taxonomy" id="392030"/>
    <lineage>
        <taxon>Eukaryota</taxon>
        <taxon>Metazoa</taxon>
        <taxon>Spiralia</taxon>
        <taxon>Gnathifera</taxon>
        <taxon>Rotifera</taxon>
        <taxon>Eurotatoria</taxon>
        <taxon>Bdelloidea</taxon>
        <taxon>Philodinida</taxon>
        <taxon>Philodinidae</taxon>
        <taxon>Rotaria</taxon>
    </lineage>
</organism>
<name>A0A816S277_9BILA</name>
<gene>
    <name evidence="1" type="ORF">WKI299_LOCUS15296</name>
</gene>
<dbReference type="EMBL" id="CAJNRF010005949">
    <property type="protein sequence ID" value="CAF2076732.1"/>
    <property type="molecule type" value="Genomic_DNA"/>
</dbReference>
<accession>A0A816S277</accession>
<protein>
    <submittedName>
        <fullName evidence="1">Uncharacterized protein</fullName>
    </submittedName>
</protein>